<dbReference type="AlphaFoldDB" id="A0A1M4SF89"/>
<keyword evidence="4" id="KW-1185">Reference proteome</keyword>
<feature type="domain" description="Pyruvate/ketoisovalerate oxidoreductase catalytic" evidence="2">
    <location>
        <begin position="12"/>
        <end position="172"/>
    </location>
</feature>
<dbReference type="Pfam" id="PF01558">
    <property type="entry name" value="POR"/>
    <property type="match status" value="1"/>
</dbReference>
<name>A0A1M4SF89_9FIRM</name>
<dbReference type="RefSeq" id="WP_072972148.1">
    <property type="nucleotide sequence ID" value="NZ_FQTY01000001.1"/>
</dbReference>
<dbReference type="SUPFAM" id="SSF53323">
    <property type="entry name" value="Pyruvate-ferredoxin oxidoreductase, PFOR, domain III"/>
    <property type="match status" value="1"/>
</dbReference>
<dbReference type="PANTHER" id="PTHR42730">
    <property type="entry name" value="2-OXOGLUTARATE SYNTHASE SUBUNIT KORC"/>
    <property type="match status" value="1"/>
</dbReference>
<dbReference type="GeneID" id="90994987"/>
<gene>
    <name evidence="3" type="ORF">SAMN02745784_00294</name>
</gene>
<sequence length="187" mass="20356">MVRQELRLTGSGGQGLILAGIILAEAALYDGMNVVQSQSYGPEARGGASKAEVIISKDTINYPKVNECDIMLTLTQVACDKYIKSLKPGGTLIIDKSLNNIPSRDDITIYKVPILETAINKLGKPMVANIIALGSIYELTRIVTKDSLERAVCDRVPRGTEELNKKALEEGFNLIKAHKEECYGDVC</sequence>
<dbReference type="STRING" id="1123404.SAMN02745784_00294"/>
<organism evidence="3 4">
    <name type="scientific">Tissierella praeacuta DSM 18095</name>
    <dbReference type="NCBI Taxonomy" id="1123404"/>
    <lineage>
        <taxon>Bacteria</taxon>
        <taxon>Bacillati</taxon>
        <taxon>Bacillota</taxon>
        <taxon>Tissierellia</taxon>
        <taxon>Tissierellales</taxon>
        <taxon>Tissierellaceae</taxon>
        <taxon>Tissierella</taxon>
    </lineage>
</organism>
<dbReference type="Gene3D" id="3.40.920.10">
    <property type="entry name" value="Pyruvate-ferredoxin oxidoreductase, PFOR, domain III"/>
    <property type="match status" value="1"/>
</dbReference>
<evidence type="ECO:0000313" key="4">
    <source>
        <dbReference type="Proteomes" id="UP000184114"/>
    </source>
</evidence>
<reference evidence="4" key="1">
    <citation type="submission" date="2016-11" db="EMBL/GenBank/DDBJ databases">
        <authorList>
            <person name="Varghese N."/>
            <person name="Submissions S."/>
        </authorList>
    </citation>
    <scope>NUCLEOTIDE SEQUENCE [LARGE SCALE GENOMIC DNA]</scope>
    <source>
        <strain evidence="4">DSM 18095</strain>
    </source>
</reference>
<dbReference type="InterPro" id="IPR019752">
    <property type="entry name" value="Pyrv/ketoisovalerate_OxRed_cat"/>
</dbReference>
<dbReference type="InterPro" id="IPR052554">
    <property type="entry name" value="2-oxoglutarate_synth_KorC"/>
</dbReference>
<proteinExistence type="predicted"/>
<evidence type="ECO:0000259" key="2">
    <source>
        <dbReference type="Pfam" id="PF01558"/>
    </source>
</evidence>
<protein>
    <submittedName>
        <fullName evidence="3">2-oxoglutarate ferredoxin oxidoreductase, gamma subunit</fullName>
    </submittedName>
</protein>
<dbReference type="GO" id="GO:0016903">
    <property type="term" value="F:oxidoreductase activity, acting on the aldehyde or oxo group of donors"/>
    <property type="evidence" value="ECO:0007669"/>
    <property type="project" value="InterPro"/>
</dbReference>
<keyword evidence="1" id="KW-0560">Oxidoreductase</keyword>
<dbReference type="EMBL" id="FQTY01000001">
    <property type="protein sequence ID" value="SHE30934.1"/>
    <property type="molecule type" value="Genomic_DNA"/>
</dbReference>
<dbReference type="InterPro" id="IPR002869">
    <property type="entry name" value="Pyrv_flavodox_OxRed_cen"/>
</dbReference>
<accession>A0A1M4SF89</accession>
<dbReference type="Proteomes" id="UP000184114">
    <property type="component" value="Unassembled WGS sequence"/>
</dbReference>
<dbReference type="PANTHER" id="PTHR42730:SF1">
    <property type="entry name" value="2-OXOGLUTARATE SYNTHASE SUBUNIT KORC"/>
    <property type="match status" value="1"/>
</dbReference>
<evidence type="ECO:0000313" key="3">
    <source>
        <dbReference type="EMBL" id="SHE30934.1"/>
    </source>
</evidence>
<evidence type="ECO:0000256" key="1">
    <source>
        <dbReference type="ARBA" id="ARBA00023002"/>
    </source>
</evidence>